<proteinExistence type="predicted"/>
<keyword evidence="2" id="KW-1185">Reference proteome</keyword>
<accession>A0A840NFQ8</accession>
<reference evidence="1 2" key="1">
    <citation type="submission" date="2020-08" db="EMBL/GenBank/DDBJ databases">
        <title>Sequencing the genomes of 1000 actinobacteria strains.</title>
        <authorList>
            <person name="Klenk H.-P."/>
        </authorList>
    </citation>
    <scope>NUCLEOTIDE SEQUENCE [LARGE SCALE GENOMIC DNA]</scope>
    <source>
        <strain evidence="1 2">DSM 45582</strain>
    </source>
</reference>
<gene>
    <name evidence="1" type="ORF">BJ969_001237</name>
</gene>
<comment type="caution">
    <text evidence="1">The sequence shown here is derived from an EMBL/GenBank/DDBJ whole genome shotgun (WGS) entry which is preliminary data.</text>
</comment>
<dbReference type="EMBL" id="JACHIV010000001">
    <property type="protein sequence ID" value="MBB5068149.1"/>
    <property type="molecule type" value="Genomic_DNA"/>
</dbReference>
<protein>
    <submittedName>
        <fullName evidence="1">Uncharacterized protein</fullName>
    </submittedName>
</protein>
<name>A0A840NFQ8_9PSEU</name>
<dbReference type="Proteomes" id="UP000580474">
    <property type="component" value="Unassembled WGS sequence"/>
</dbReference>
<dbReference type="AlphaFoldDB" id="A0A840NFQ8"/>
<sequence>MIVVVSAFDETEAASAVLARSPQWAPEDAAVLRHHLLLPAESISRAAELLEQDDWRLRPDPGDGSVPFGAEPAAGEQALFAERVQKLDALHCSQESSRMAGLAQRLHGRAVGWVALQSGPG</sequence>
<organism evidence="1 2">
    <name type="scientific">Saccharopolyspora gloriosae</name>
    <dbReference type="NCBI Taxonomy" id="455344"/>
    <lineage>
        <taxon>Bacteria</taxon>
        <taxon>Bacillati</taxon>
        <taxon>Actinomycetota</taxon>
        <taxon>Actinomycetes</taxon>
        <taxon>Pseudonocardiales</taxon>
        <taxon>Pseudonocardiaceae</taxon>
        <taxon>Saccharopolyspora</taxon>
    </lineage>
</organism>
<evidence type="ECO:0000313" key="2">
    <source>
        <dbReference type="Proteomes" id="UP000580474"/>
    </source>
</evidence>
<evidence type="ECO:0000313" key="1">
    <source>
        <dbReference type="EMBL" id="MBB5068149.1"/>
    </source>
</evidence>